<dbReference type="InterPro" id="IPR011010">
    <property type="entry name" value="DNA_brk_join_enz"/>
</dbReference>
<evidence type="ECO:0000256" key="4">
    <source>
        <dbReference type="SAM" id="Coils"/>
    </source>
</evidence>
<dbReference type="Pfam" id="PF17293">
    <property type="entry name" value="Arm-DNA-bind_5"/>
    <property type="match status" value="1"/>
</dbReference>
<dbReference type="InterPro" id="IPR035386">
    <property type="entry name" value="Arm-DNA-bind_5"/>
</dbReference>
<evidence type="ECO:0000259" key="5">
    <source>
        <dbReference type="PROSITE" id="PS51898"/>
    </source>
</evidence>
<dbReference type="CDD" id="cd01185">
    <property type="entry name" value="INTN1_C_like"/>
    <property type="match status" value="1"/>
</dbReference>
<comment type="caution">
    <text evidence="6">The sequence shown here is derived from an EMBL/GenBank/DDBJ whole genome shotgun (WGS) entry which is preliminary data.</text>
</comment>
<dbReference type="PANTHER" id="PTHR30349:SF64">
    <property type="entry name" value="PROPHAGE INTEGRASE INTD-RELATED"/>
    <property type="match status" value="1"/>
</dbReference>
<evidence type="ECO:0000313" key="6">
    <source>
        <dbReference type="EMBL" id="GAA3989252.1"/>
    </source>
</evidence>
<dbReference type="Proteomes" id="UP001500742">
    <property type="component" value="Unassembled WGS sequence"/>
</dbReference>
<evidence type="ECO:0000256" key="1">
    <source>
        <dbReference type="ARBA" id="ARBA00008857"/>
    </source>
</evidence>
<organism evidence="6 7">
    <name type="scientific">Mucilaginibacter dorajii</name>
    <dbReference type="NCBI Taxonomy" id="692994"/>
    <lineage>
        <taxon>Bacteria</taxon>
        <taxon>Pseudomonadati</taxon>
        <taxon>Bacteroidota</taxon>
        <taxon>Sphingobacteriia</taxon>
        <taxon>Sphingobacteriales</taxon>
        <taxon>Sphingobacteriaceae</taxon>
        <taxon>Mucilaginibacter</taxon>
    </lineage>
</organism>
<feature type="coiled-coil region" evidence="4">
    <location>
        <begin position="63"/>
        <end position="90"/>
    </location>
</feature>
<dbReference type="Pfam" id="PF00589">
    <property type="entry name" value="Phage_integrase"/>
    <property type="match status" value="1"/>
</dbReference>
<dbReference type="SUPFAM" id="SSF56349">
    <property type="entry name" value="DNA breaking-rejoining enzymes"/>
    <property type="match status" value="1"/>
</dbReference>
<keyword evidence="2" id="KW-0238">DNA-binding</keyword>
<dbReference type="InterPro" id="IPR025269">
    <property type="entry name" value="SAM-like_dom"/>
</dbReference>
<dbReference type="Gene3D" id="1.10.150.130">
    <property type="match status" value="1"/>
</dbReference>
<dbReference type="InterPro" id="IPR002104">
    <property type="entry name" value="Integrase_catalytic"/>
</dbReference>
<dbReference type="PROSITE" id="PS51898">
    <property type="entry name" value="TYR_RECOMBINASE"/>
    <property type="match status" value="1"/>
</dbReference>
<protein>
    <submittedName>
        <fullName evidence="6">Site-specific integrase</fullName>
    </submittedName>
</protein>
<evidence type="ECO:0000256" key="2">
    <source>
        <dbReference type="ARBA" id="ARBA00023125"/>
    </source>
</evidence>
<comment type="similarity">
    <text evidence="1">Belongs to the 'phage' integrase family.</text>
</comment>
<dbReference type="EMBL" id="BAAAZC010000031">
    <property type="protein sequence ID" value="GAA3989252.1"/>
    <property type="molecule type" value="Genomic_DNA"/>
</dbReference>
<dbReference type="Gene3D" id="1.10.443.10">
    <property type="entry name" value="Intergrase catalytic core"/>
    <property type="match status" value="1"/>
</dbReference>
<proteinExistence type="inferred from homology"/>
<gene>
    <name evidence="6" type="ORF">GCM10022210_48060</name>
</gene>
<dbReference type="InterPro" id="IPR013762">
    <property type="entry name" value="Integrase-like_cat_sf"/>
</dbReference>
<sequence>MLEKSFGLLFFMRKPKNYKSGPLPIYLKITIDGAAVELSSKRKCEPAQWGGKSGRAIGNKESVKELNHYLDSLEQKVFQAKRKLIDTDREITVEAIKAMMTGTDEKKIMILDVFKKHNQQMKALEGIEFASNTIDRYETTINHATSFIRWKFGLADIDIRKLDHEFITEFCFWFKSVQKCNHNSTMKYLSNFKKIVLICVKNRWLHADPFPDFKFTKKPVERLALTEHELKKIAEKNFHAERLVHVRDIFLFSCYTGLAYADVEKLKYSEIVTGVDNSDWIFTHRQKTGASTRVPLLPDASAILEKYKTNPKCLNSGLVLPVLSNQKMNSYLKEIADITGIDKELTFHIARHTFASTITLNNGVPMETVSKMLGHANIKQTQPYAKLNDRKVSDDMRQLLVNRKVYNT</sequence>
<name>A0ABP7QWU6_9SPHI</name>
<keyword evidence="7" id="KW-1185">Reference proteome</keyword>
<reference evidence="7" key="1">
    <citation type="journal article" date="2019" name="Int. J. Syst. Evol. Microbiol.">
        <title>The Global Catalogue of Microorganisms (GCM) 10K type strain sequencing project: providing services to taxonomists for standard genome sequencing and annotation.</title>
        <authorList>
            <consortium name="The Broad Institute Genomics Platform"/>
            <consortium name="The Broad Institute Genome Sequencing Center for Infectious Disease"/>
            <person name="Wu L."/>
            <person name="Ma J."/>
        </authorList>
    </citation>
    <scope>NUCLEOTIDE SEQUENCE [LARGE SCALE GENOMIC DNA]</scope>
    <source>
        <strain evidence="7">JCM 16601</strain>
    </source>
</reference>
<accession>A0ABP7QWU6</accession>
<keyword evidence="3" id="KW-0233">DNA recombination</keyword>
<dbReference type="InterPro" id="IPR050090">
    <property type="entry name" value="Tyrosine_recombinase_XerCD"/>
</dbReference>
<evidence type="ECO:0000313" key="7">
    <source>
        <dbReference type="Proteomes" id="UP001500742"/>
    </source>
</evidence>
<evidence type="ECO:0000256" key="3">
    <source>
        <dbReference type="ARBA" id="ARBA00023172"/>
    </source>
</evidence>
<dbReference type="PANTHER" id="PTHR30349">
    <property type="entry name" value="PHAGE INTEGRASE-RELATED"/>
    <property type="match status" value="1"/>
</dbReference>
<dbReference type="RefSeq" id="WP_259087067.1">
    <property type="nucleotide sequence ID" value="NZ_JANTYS010000001.1"/>
</dbReference>
<dbReference type="InterPro" id="IPR010998">
    <property type="entry name" value="Integrase_recombinase_N"/>
</dbReference>
<keyword evidence="4" id="KW-0175">Coiled coil</keyword>
<dbReference type="Pfam" id="PF13102">
    <property type="entry name" value="Phage_int_SAM_5"/>
    <property type="match status" value="1"/>
</dbReference>
<feature type="domain" description="Tyr recombinase" evidence="5">
    <location>
        <begin position="220"/>
        <end position="401"/>
    </location>
</feature>